<name>A0A974SQX1_9RHOO</name>
<dbReference type="EMBL" id="CP064781">
    <property type="protein sequence ID" value="QRJ64861.1"/>
    <property type="molecule type" value="Genomic_DNA"/>
</dbReference>
<dbReference type="AlphaFoldDB" id="A0A974SQX1"/>
<dbReference type="Pfam" id="PF07238">
    <property type="entry name" value="PilZ"/>
    <property type="match status" value="1"/>
</dbReference>
<evidence type="ECO:0000259" key="1">
    <source>
        <dbReference type="Pfam" id="PF07238"/>
    </source>
</evidence>
<sequence>MLKSILGSFGADAGRERQPAAPSAKPLDVERLKTLIEFFPIGKKLRYYPEFKKEIVFDTLIVAYCLNGEFVYSGEAIERDARGYPAAFKSGRHGELTPVADLRLFQLLVPDTSDLEMTLDYFRRALIGRGRQFNKGNYISLVSNAGAKGVSTVDTEVVKQVVMADGPYAQSKMILLTPEWSTLAVTDQRRKARARTCAPVTVSVAGGRLSGPCTIVDMSDEAIRIRVRDRETALPEMGPGDGVTLDIDLGEGERHYTIKGIVIRRSPETCVIRLEGLLREGRLLRFERLDLLELKAGLLNYAR</sequence>
<dbReference type="Proteomes" id="UP000663444">
    <property type="component" value="Chromosome"/>
</dbReference>
<gene>
    <name evidence="2" type="ORF">IWH25_05815</name>
</gene>
<feature type="domain" description="PilZ" evidence="1">
    <location>
        <begin position="188"/>
        <end position="273"/>
    </location>
</feature>
<reference evidence="2" key="1">
    <citation type="submission" date="2020-11" db="EMBL/GenBank/DDBJ databases">
        <title>Azospira restricta DSM 18626 genome sequence.</title>
        <authorList>
            <person name="Moe W.M."/>
        </authorList>
    </citation>
    <scope>NUCLEOTIDE SEQUENCE</scope>
    <source>
        <strain evidence="2">DSM 18626</strain>
    </source>
</reference>
<protein>
    <submittedName>
        <fullName evidence="2">PilZ domain-containing protein</fullName>
    </submittedName>
</protein>
<evidence type="ECO:0000313" key="2">
    <source>
        <dbReference type="EMBL" id="QRJ64861.1"/>
    </source>
</evidence>
<dbReference type="GO" id="GO:0035438">
    <property type="term" value="F:cyclic-di-GMP binding"/>
    <property type="evidence" value="ECO:0007669"/>
    <property type="project" value="InterPro"/>
</dbReference>
<dbReference type="KEGG" id="ares:IWH25_05815"/>
<accession>A0A974SQX1</accession>
<dbReference type="Gene3D" id="2.40.10.220">
    <property type="entry name" value="predicted glycosyltransferase like domains"/>
    <property type="match status" value="1"/>
</dbReference>
<dbReference type="RefSeq" id="WP_203388389.1">
    <property type="nucleotide sequence ID" value="NZ_CP064781.1"/>
</dbReference>
<dbReference type="InterPro" id="IPR009875">
    <property type="entry name" value="PilZ_domain"/>
</dbReference>
<organism evidence="2 3">
    <name type="scientific">Azospira restricta</name>
    <dbReference type="NCBI Taxonomy" id="404405"/>
    <lineage>
        <taxon>Bacteria</taxon>
        <taxon>Pseudomonadati</taxon>
        <taxon>Pseudomonadota</taxon>
        <taxon>Betaproteobacteria</taxon>
        <taxon>Rhodocyclales</taxon>
        <taxon>Rhodocyclaceae</taxon>
        <taxon>Azospira</taxon>
    </lineage>
</organism>
<evidence type="ECO:0000313" key="3">
    <source>
        <dbReference type="Proteomes" id="UP000663444"/>
    </source>
</evidence>
<keyword evidence="3" id="KW-1185">Reference proteome</keyword>
<proteinExistence type="predicted"/>